<dbReference type="GO" id="GO:0032993">
    <property type="term" value="C:protein-DNA complex"/>
    <property type="evidence" value="ECO:0007669"/>
    <property type="project" value="TreeGrafter"/>
</dbReference>
<dbReference type="PANTHER" id="PTHR30346:SF0">
    <property type="entry name" value="HCA OPERON TRANSCRIPTIONAL ACTIVATOR HCAR"/>
    <property type="match status" value="1"/>
</dbReference>
<comment type="similarity">
    <text evidence="1">Belongs to the LysR transcriptional regulatory family.</text>
</comment>
<dbReference type="GO" id="GO:0003677">
    <property type="term" value="F:DNA binding"/>
    <property type="evidence" value="ECO:0007669"/>
    <property type="project" value="UniProtKB-KW"/>
</dbReference>
<evidence type="ECO:0000259" key="6">
    <source>
        <dbReference type="PROSITE" id="PS50931"/>
    </source>
</evidence>
<dbReference type="PRINTS" id="PR00039">
    <property type="entry name" value="HTHLYSR"/>
</dbReference>
<dbReference type="InterPro" id="IPR036390">
    <property type="entry name" value="WH_DNA-bd_sf"/>
</dbReference>
<dbReference type="InterPro" id="IPR036388">
    <property type="entry name" value="WH-like_DNA-bd_sf"/>
</dbReference>
<dbReference type="FunFam" id="1.10.10.10:FF:000001">
    <property type="entry name" value="LysR family transcriptional regulator"/>
    <property type="match status" value="1"/>
</dbReference>
<evidence type="ECO:0000256" key="2">
    <source>
        <dbReference type="ARBA" id="ARBA00023015"/>
    </source>
</evidence>
<dbReference type="Pfam" id="PF03466">
    <property type="entry name" value="LysR_substrate"/>
    <property type="match status" value="2"/>
</dbReference>
<dbReference type="InterPro" id="IPR005119">
    <property type="entry name" value="LysR_subst-bd"/>
</dbReference>
<feature type="region of interest" description="Disordered" evidence="5">
    <location>
        <begin position="197"/>
        <end position="266"/>
    </location>
</feature>
<name>A0A4R8LK26_9BURK</name>
<comment type="caution">
    <text evidence="7">The sequence shown here is derived from an EMBL/GenBank/DDBJ whole genome shotgun (WGS) entry which is preliminary data.</text>
</comment>
<evidence type="ECO:0000256" key="1">
    <source>
        <dbReference type="ARBA" id="ARBA00009437"/>
    </source>
</evidence>
<dbReference type="GO" id="GO:0003700">
    <property type="term" value="F:DNA-binding transcription factor activity"/>
    <property type="evidence" value="ECO:0007669"/>
    <property type="project" value="InterPro"/>
</dbReference>
<keyword evidence="4" id="KW-0804">Transcription</keyword>
<dbReference type="SUPFAM" id="SSF46785">
    <property type="entry name" value="Winged helix' DNA-binding domain"/>
    <property type="match status" value="1"/>
</dbReference>
<reference evidence="7 8" key="1">
    <citation type="submission" date="2019-03" db="EMBL/GenBank/DDBJ databases">
        <title>Genomic Encyclopedia of Type Strains, Phase III (KMG-III): the genomes of soil and plant-associated and newly described type strains.</title>
        <authorList>
            <person name="Whitman W."/>
        </authorList>
    </citation>
    <scope>NUCLEOTIDE SEQUENCE [LARGE SCALE GENOMIC DNA]</scope>
    <source>
        <strain evidence="7 8">LMG 29544</strain>
    </source>
</reference>
<dbReference type="Proteomes" id="UP000295509">
    <property type="component" value="Unassembled WGS sequence"/>
</dbReference>
<evidence type="ECO:0000256" key="5">
    <source>
        <dbReference type="SAM" id="MobiDB-lite"/>
    </source>
</evidence>
<keyword evidence="8" id="KW-1185">Reference proteome</keyword>
<dbReference type="InterPro" id="IPR000847">
    <property type="entry name" value="LysR_HTH_N"/>
</dbReference>
<accession>A0A4R8LK26</accession>
<dbReference type="AlphaFoldDB" id="A0A4R8LK26"/>
<organism evidence="7 8">
    <name type="scientific">Paraburkholderia rhizosphaerae</name>
    <dbReference type="NCBI Taxonomy" id="480658"/>
    <lineage>
        <taxon>Bacteria</taxon>
        <taxon>Pseudomonadati</taxon>
        <taxon>Pseudomonadota</taxon>
        <taxon>Betaproteobacteria</taxon>
        <taxon>Burkholderiales</taxon>
        <taxon>Burkholderiaceae</taxon>
        <taxon>Paraburkholderia</taxon>
    </lineage>
</organism>
<dbReference type="SUPFAM" id="SSF53850">
    <property type="entry name" value="Periplasmic binding protein-like II"/>
    <property type="match status" value="2"/>
</dbReference>
<feature type="compositionally biased region" description="Low complexity" evidence="5">
    <location>
        <begin position="233"/>
        <end position="250"/>
    </location>
</feature>
<dbReference type="PANTHER" id="PTHR30346">
    <property type="entry name" value="TRANSCRIPTIONAL DUAL REGULATOR HCAR-RELATED"/>
    <property type="match status" value="1"/>
</dbReference>
<feature type="compositionally biased region" description="Basic and acidic residues" evidence="5">
    <location>
        <begin position="197"/>
        <end position="232"/>
    </location>
</feature>
<evidence type="ECO:0000313" key="7">
    <source>
        <dbReference type="EMBL" id="TDY44416.1"/>
    </source>
</evidence>
<dbReference type="Gene3D" id="3.40.190.10">
    <property type="entry name" value="Periplasmic binding protein-like II"/>
    <property type="match status" value="2"/>
</dbReference>
<proteinExistence type="inferred from homology"/>
<evidence type="ECO:0000256" key="4">
    <source>
        <dbReference type="ARBA" id="ARBA00023163"/>
    </source>
</evidence>
<dbReference type="Pfam" id="PF00126">
    <property type="entry name" value="HTH_1"/>
    <property type="match status" value="1"/>
</dbReference>
<dbReference type="RefSeq" id="WP_243849645.1">
    <property type="nucleotide sequence ID" value="NZ_JBHLUW010000008.1"/>
</dbReference>
<evidence type="ECO:0000313" key="8">
    <source>
        <dbReference type="Proteomes" id="UP000295509"/>
    </source>
</evidence>
<keyword evidence="2" id="KW-0805">Transcription regulation</keyword>
<sequence>MTTPVMPDLRQLRYFVAVAEEKHFGRAAARLSMTQPPLSQAIRALEETLGVELFARTKRSVELTPVGVDLLPEVRRLLASAEALRPLAQSLARGESGGLSLSFVSTADYGLLPPLLRDFGVRHPRVRLQLAEATSDVQFEELVAGHIDAGLVIGPLPPRYAAQLSWLPIAREPLVIAMSAQMAAQIEAQIDAVKERNAKQTEDRSAHVADERNAKSTKDRSARTTGRLDAKATQKTIQKATQQARVQAARRAPEENGGEHPLPVPAEWRDTPISLRDAADAPLVIFPRRLAPGFYDIIMDCYGVAGVTPRIGQEAIQMQTIVSLVSAGMGVALVPQSLRNLRRTGVVYRPLTEAVPAIETGLVWRTQAVSPVLAGFIEIARAHAAGSGRD</sequence>
<gene>
    <name evidence="7" type="ORF">BX592_11664</name>
</gene>
<feature type="domain" description="HTH lysR-type" evidence="6">
    <location>
        <begin position="7"/>
        <end position="64"/>
    </location>
</feature>
<evidence type="ECO:0000256" key="3">
    <source>
        <dbReference type="ARBA" id="ARBA00023125"/>
    </source>
</evidence>
<keyword evidence="3" id="KW-0238">DNA-binding</keyword>
<dbReference type="Gene3D" id="1.10.10.10">
    <property type="entry name" value="Winged helix-like DNA-binding domain superfamily/Winged helix DNA-binding domain"/>
    <property type="match status" value="1"/>
</dbReference>
<protein>
    <submittedName>
        <fullName evidence="7">LysR substrate binding domain-containing protein</fullName>
    </submittedName>
</protein>
<dbReference type="PROSITE" id="PS50931">
    <property type="entry name" value="HTH_LYSR"/>
    <property type="match status" value="1"/>
</dbReference>
<dbReference type="EMBL" id="SORE01000016">
    <property type="protein sequence ID" value="TDY44416.1"/>
    <property type="molecule type" value="Genomic_DNA"/>
</dbReference>